<dbReference type="CDD" id="cd00462">
    <property type="entry name" value="PTH"/>
    <property type="match status" value="1"/>
</dbReference>
<dbReference type="NCBIfam" id="TIGR00447">
    <property type="entry name" value="pth"/>
    <property type="match status" value="1"/>
</dbReference>
<dbReference type="GO" id="GO:0000049">
    <property type="term" value="F:tRNA binding"/>
    <property type="evidence" value="ECO:0007669"/>
    <property type="project" value="UniProtKB-UniRule"/>
</dbReference>
<comment type="function">
    <text evidence="9">Hydrolyzes ribosome-free peptidyl-tRNAs (with 1 or more amino acids incorporated), which drop off the ribosome during protein synthesis, or as a result of ribosome stalling.</text>
</comment>
<comment type="catalytic activity">
    <reaction evidence="7 9 10">
        <text>an N-acyl-L-alpha-aminoacyl-tRNA + H2O = an N-acyl-L-amino acid + a tRNA + H(+)</text>
        <dbReference type="Rhea" id="RHEA:54448"/>
        <dbReference type="Rhea" id="RHEA-COMP:10123"/>
        <dbReference type="Rhea" id="RHEA-COMP:13883"/>
        <dbReference type="ChEBI" id="CHEBI:15377"/>
        <dbReference type="ChEBI" id="CHEBI:15378"/>
        <dbReference type="ChEBI" id="CHEBI:59874"/>
        <dbReference type="ChEBI" id="CHEBI:78442"/>
        <dbReference type="ChEBI" id="CHEBI:138191"/>
        <dbReference type="EC" id="3.1.1.29"/>
    </reaction>
</comment>
<evidence type="ECO:0000256" key="11">
    <source>
        <dbReference type="RuleBase" id="RU004320"/>
    </source>
</evidence>
<dbReference type="PANTHER" id="PTHR17224:SF1">
    <property type="entry name" value="PEPTIDYL-TRNA HYDROLASE"/>
    <property type="match status" value="1"/>
</dbReference>
<dbReference type="PROSITE" id="PS01195">
    <property type="entry name" value="PEPT_TRNA_HYDROL_1"/>
    <property type="match status" value="1"/>
</dbReference>
<reference evidence="12 13" key="1">
    <citation type="submission" date="2014-01" db="EMBL/GenBank/DDBJ databases">
        <title>Plasmidome dynamics in the species complex Clostridium novyi sensu lato converts strains of independent lineages into distinctly different pathogens.</title>
        <authorList>
            <person name="Skarin H."/>
            <person name="Segerman B."/>
        </authorList>
    </citation>
    <scope>NUCLEOTIDE SEQUENCE [LARGE SCALE GENOMIC DNA]</scope>
    <source>
        <strain evidence="12 13">4552</strain>
    </source>
</reference>
<name>A0A0A0I8E5_CLONO</name>
<sequence length="190" mass="21171">MFLIVGLGNPGKEYEHTRHNVGFDIVDVISEKYNIDLNKKKFKGMYGSGIIAGEKVILLKPLTYMNLSGESVKEVMDFYKITNENVIVIYDDISLEVGRMRIREKGSAGGHNGIKNIIAHFGSDVFPRIKVGVGQPIQKDLVSHVLGKFNKEDMEMLSKVFEAANDATQSIVEKGTAEAMNKFNGFKVQQ</sequence>
<dbReference type="InterPro" id="IPR018171">
    <property type="entry name" value="Pept_tRNA_hydro_CS"/>
</dbReference>
<dbReference type="Pfam" id="PF01195">
    <property type="entry name" value="Pept_tRNA_hydro"/>
    <property type="match status" value="1"/>
</dbReference>
<feature type="binding site" evidence="9">
    <location>
        <position position="112"/>
    </location>
    <ligand>
        <name>tRNA</name>
        <dbReference type="ChEBI" id="CHEBI:17843"/>
    </ligand>
</feature>
<organism evidence="12 13">
    <name type="scientific">Clostridium novyi A str. 4552</name>
    <dbReference type="NCBI Taxonomy" id="1444289"/>
    <lineage>
        <taxon>Bacteria</taxon>
        <taxon>Bacillati</taxon>
        <taxon>Bacillota</taxon>
        <taxon>Clostridia</taxon>
        <taxon>Eubacteriales</taxon>
        <taxon>Clostridiaceae</taxon>
        <taxon>Clostridium</taxon>
    </lineage>
</organism>
<dbReference type="Gene3D" id="3.40.50.1470">
    <property type="entry name" value="Peptidyl-tRNA hydrolase"/>
    <property type="match status" value="1"/>
</dbReference>
<dbReference type="Proteomes" id="UP000030012">
    <property type="component" value="Unassembled WGS sequence"/>
</dbReference>
<dbReference type="PROSITE" id="PS01196">
    <property type="entry name" value="PEPT_TRNA_HYDROL_2"/>
    <property type="match status" value="1"/>
</dbReference>
<evidence type="ECO:0000256" key="5">
    <source>
        <dbReference type="ARBA" id="ARBA00022884"/>
    </source>
</evidence>
<evidence type="ECO:0000313" key="13">
    <source>
        <dbReference type="Proteomes" id="UP000030012"/>
    </source>
</evidence>
<keyword evidence="2 9" id="KW-0963">Cytoplasm</keyword>
<dbReference type="GO" id="GO:0004045">
    <property type="term" value="F:peptidyl-tRNA hydrolase activity"/>
    <property type="evidence" value="ECO:0007669"/>
    <property type="project" value="UniProtKB-UniRule"/>
</dbReference>
<evidence type="ECO:0000256" key="9">
    <source>
        <dbReference type="HAMAP-Rule" id="MF_00083"/>
    </source>
</evidence>
<dbReference type="AlphaFoldDB" id="A0A0A0I8E5"/>
<dbReference type="EMBL" id="JENJ01000014">
    <property type="protein sequence ID" value="KGM97142.1"/>
    <property type="molecule type" value="Genomic_DNA"/>
</dbReference>
<keyword evidence="3 9" id="KW-0820">tRNA-binding</keyword>
<evidence type="ECO:0000256" key="1">
    <source>
        <dbReference type="ARBA" id="ARBA00013260"/>
    </source>
</evidence>
<dbReference type="RefSeq" id="WP_039253884.1">
    <property type="nucleotide sequence ID" value="NZ_JENJ01000014.1"/>
</dbReference>
<comment type="function">
    <text evidence="9">Catalyzes the release of premature peptidyl moieties from peptidyl-tRNA molecules trapped in stalled 50S ribosomal subunits, and thus maintains levels of free tRNAs and 50S ribosomes.</text>
</comment>
<dbReference type="SUPFAM" id="SSF53178">
    <property type="entry name" value="Peptidyl-tRNA hydrolase-like"/>
    <property type="match status" value="1"/>
</dbReference>
<dbReference type="FunFam" id="3.40.50.1470:FF:000001">
    <property type="entry name" value="Peptidyl-tRNA hydrolase"/>
    <property type="match status" value="1"/>
</dbReference>
<comment type="caution">
    <text evidence="12">The sequence shown here is derived from an EMBL/GenBank/DDBJ whole genome shotgun (WGS) entry which is preliminary data.</text>
</comment>
<gene>
    <name evidence="9" type="primary">pth</name>
    <name evidence="12" type="ORF">Z968_04555</name>
</gene>
<accession>A0A0A0I8E5</accession>
<dbReference type="GO" id="GO:0005737">
    <property type="term" value="C:cytoplasm"/>
    <property type="evidence" value="ECO:0007669"/>
    <property type="project" value="UniProtKB-SubCell"/>
</dbReference>
<feature type="site" description="Discriminates between blocked and unblocked aminoacyl-tRNA" evidence="9">
    <location>
        <position position="9"/>
    </location>
</feature>
<dbReference type="OrthoDB" id="9800507at2"/>
<feature type="binding site" evidence="9">
    <location>
        <position position="64"/>
    </location>
    <ligand>
        <name>tRNA</name>
        <dbReference type="ChEBI" id="CHEBI:17843"/>
    </ligand>
</feature>
<dbReference type="HAMAP" id="MF_00083">
    <property type="entry name" value="Pept_tRNA_hydro_bact"/>
    <property type="match status" value="1"/>
</dbReference>
<evidence type="ECO:0000256" key="3">
    <source>
        <dbReference type="ARBA" id="ARBA00022555"/>
    </source>
</evidence>
<dbReference type="InterPro" id="IPR001328">
    <property type="entry name" value="Pept_tRNA_hydro"/>
</dbReference>
<dbReference type="GO" id="GO:0072344">
    <property type="term" value="P:rescue of stalled ribosome"/>
    <property type="evidence" value="ECO:0007669"/>
    <property type="project" value="UniProtKB-UniRule"/>
</dbReference>
<feature type="active site" description="Proton acceptor" evidence="9">
    <location>
        <position position="19"/>
    </location>
</feature>
<evidence type="ECO:0000256" key="6">
    <source>
        <dbReference type="ARBA" id="ARBA00038063"/>
    </source>
</evidence>
<feature type="site" description="Stabilizes the basic form of H active site to accept a proton" evidence="9">
    <location>
        <position position="91"/>
    </location>
</feature>
<feature type="binding site" evidence="9">
    <location>
        <position position="14"/>
    </location>
    <ligand>
        <name>tRNA</name>
        <dbReference type="ChEBI" id="CHEBI:17843"/>
    </ligand>
</feature>
<evidence type="ECO:0000256" key="4">
    <source>
        <dbReference type="ARBA" id="ARBA00022801"/>
    </source>
</evidence>
<evidence type="ECO:0000256" key="7">
    <source>
        <dbReference type="ARBA" id="ARBA00048707"/>
    </source>
</evidence>
<evidence type="ECO:0000256" key="8">
    <source>
        <dbReference type="ARBA" id="ARBA00050038"/>
    </source>
</evidence>
<feature type="binding site" evidence="9">
    <location>
        <position position="66"/>
    </location>
    <ligand>
        <name>tRNA</name>
        <dbReference type="ChEBI" id="CHEBI:17843"/>
    </ligand>
</feature>
<dbReference type="PANTHER" id="PTHR17224">
    <property type="entry name" value="PEPTIDYL-TRNA HYDROLASE"/>
    <property type="match status" value="1"/>
</dbReference>
<keyword evidence="4 9" id="KW-0378">Hydrolase</keyword>
<evidence type="ECO:0000256" key="10">
    <source>
        <dbReference type="RuleBase" id="RU000673"/>
    </source>
</evidence>
<comment type="subunit">
    <text evidence="9">Monomer.</text>
</comment>
<keyword evidence="5 9" id="KW-0694">RNA-binding</keyword>
<comment type="similarity">
    <text evidence="6 9 11">Belongs to the PTH family.</text>
</comment>
<dbReference type="EC" id="3.1.1.29" evidence="1 9"/>
<evidence type="ECO:0000313" key="12">
    <source>
        <dbReference type="EMBL" id="KGM97142.1"/>
    </source>
</evidence>
<proteinExistence type="inferred from homology"/>
<dbReference type="InterPro" id="IPR036416">
    <property type="entry name" value="Pept_tRNA_hydro_sf"/>
</dbReference>
<dbReference type="GO" id="GO:0006515">
    <property type="term" value="P:protein quality control for misfolded or incompletely synthesized proteins"/>
    <property type="evidence" value="ECO:0007669"/>
    <property type="project" value="UniProtKB-UniRule"/>
</dbReference>
<protein>
    <recommendedName>
        <fullName evidence="8 9">Peptidyl-tRNA hydrolase</fullName>
        <shortName evidence="9">Pth</shortName>
        <ecNumber evidence="1 9">3.1.1.29</ecNumber>
    </recommendedName>
</protein>
<evidence type="ECO:0000256" key="2">
    <source>
        <dbReference type="ARBA" id="ARBA00022490"/>
    </source>
</evidence>
<comment type="subcellular location">
    <subcellularLocation>
        <location evidence="9">Cytoplasm</location>
    </subcellularLocation>
</comment>